<keyword evidence="4" id="KW-1185">Reference proteome</keyword>
<evidence type="ECO:0000313" key="3">
    <source>
        <dbReference type="EMBL" id="MBE0459300.1"/>
    </source>
</evidence>
<evidence type="ECO:0000259" key="1">
    <source>
        <dbReference type="Pfam" id="PF04851"/>
    </source>
</evidence>
<dbReference type="EMBL" id="RRZA01000071">
    <property type="protein sequence ID" value="MBE0459300.1"/>
    <property type="molecule type" value="Genomic_DNA"/>
</dbReference>
<dbReference type="Proteomes" id="UP000707245">
    <property type="component" value="Unassembled WGS sequence"/>
</dbReference>
<dbReference type="Pfam" id="PF10593">
    <property type="entry name" value="Z1"/>
    <property type="match status" value="1"/>
</dbReference>
<gene>
    <name evidence="3" type="ORF">EI167_18020</name>
</gene>
<dbReference type="InterPro" id="IPR018310">
    <property type="entry name" value="Put_endonuclease_Z1-dom"/>
</dbReference>
<feature type="domain" description="Putative endonuclease Z1" evidence="2">
    <location>
        <begin position="403"/>
        <end position="634"/>
    </location>
</feature>
<protein>
    <submittedName>
        <fullName evidence="3">Z1 domain-containing protein</fullName>
    </submittedName>
</protein>
<comment type="caution">
    <text evidence="3">The sequence shown here is derived from an EMBL/GenBank/DDBJ whole genome shotgun (WGS) entry which is preliminary data.</text>
</comment>
<evidence type="ECO:0000259" key="2">
    <source>
        <dbReference type="Pfam" id="PF10593"/>
    </source>
</evidence>
<proteinExistence type="predicted"/>
<feature type="domain" description="Helicase/UvrB N-terminal" evidence="1">
    <location>
        <begin position="124"/>
        <end position="328"/>
    </location>
</feature>
<dbReference type="InterPro" id="IPR006935">
    <property type="entry name" value="Helicase/UvrB_N"/>
</dbReference>
<dbReference type="Pfam" id="PF04851">
    <property type="entry name" value="ResIII"/>
    <property type="match status" value="1"/>
</dbReference>
<sequence length="898" mass="103141">MTDIVKLNQIEDLSEKFLVAKVGEKELDQIDSEMILETVKMMAYSLSVTDENDINLIVTKLEERFDISMTLGSYFEAQDYIPWLEDNRGDIDWFFWNRYKRHLSHSNFPPKVVTQLDLVTDKILDHLENPKKEGDWSRKGLVVGHVQSGKTANYTGVINKAADAGYKVIIVLAGILSALRSQTQERIDEGFRGVDSSKQLDDIPLKDRLVGVGKYSHDKVPISFTTTVHDFKNSIAKQIGSTLDNFNQPVVLVIKKNKAILQNLINWLKNNNLNLDQFPFLLVDDEADHASINTNREDSDVTAINSKIRELLKLFRQNMYLGYTATPFANIFIDPDNNDEMIGDELFPRDFIISLDAPSNYVGSKRIFSSDSDLDIVRELLDFEDLLPPSHKKDYVPEAIPASLEEAIRVFTLIRAIRILRDQEFKHNSMLINVSRFTDVQSHIKLLVHDYVDELRRNIINHYALDELQAIKNESIRSLKETFDKEFSEVEFDWKSVQLTLKRAVSPIKTIEVNASKNSEPLDYSKENYPKGRSIIAVGGLSLSRGLTLEGLTVSYFIRNTQMYDTLMQMGRWFGYRDGFAELCRLYMPYDAISWYEHISDVTEELRDEFKRMENAKLTPEEFGLCVRSHPESLIVTARNKMRTGTSVLRQISLHGRHVETTVLGTSNSLQDSNKTALDYLIKDLLLTNSLINTSSTNYLFQNINDEPIKRFIDAYTNHPASIMTEPKPILDYIGKINCNWDVQLISNSKPQNEYKAHTRQSIIMHPLMRTVSLYKETKSAITSSKRRFSDPKWERAGVDKAKIDAHIKKLENPRSLSGKLLRQLRDRPLLTVYLLDYELGETKEPAIEQTALAWSISFPGEAGKGRPENLVEYIVNTTWWKQEFSSLLEEEDELEND</sequence>
<accession>A0ABR9FR79</accession>
<evidence type="ECO:0000313" key="4">
    <source>
        <dbReference type="Proteomes" id="UP000707245"/>
    </source>
</evidence>
<reference evidence="3 4" key="1">
    <citation type="submission" date="2020-07" db="EMBL/GenBank/DDBJ databases">
        <title>Halophilic bacteria isolated from french cheeses.</title>
        <authorList>
            <person name="Kothe C.I."/>
            <person name="Farah-Kraiem B."/>
            <person name="Renault P."/>
            <person name="Dridi B."/>
        </authorList>
    </citation>
    <scope>NUCLEOTIDE SEQUENCE [LARGE SCALE GENOMIC DNA]</scope>
    <source>
        <strain evidence="3 4">FME14</strain>
    </source>
</reference>
<dbReference type="Gene3D" id="3.40.50.300">
    <property type="entry name" value="P-loop containing nucleotide triphosphate hydrolases"/>
    <property type="match status" value="1"/>
</dbReference>
<name>A0ABR9FR79_9GAMM</name>
<organism evidence="3 4">
    <name type="scientific">Pseudoalteromonas prydzensis</name>
    <dbReference type="NCBI Taxonomy" id="182141"/>
    <lineage>
        <taxon>Bacteria</taxon>
        <taxon>Pseudomonadati</taxon>
        <taxon>Pseudomonadota</taxon>
        <taxon>Gammaproteobacteria</taxon>
        <taxon>Alteromonadales</taxon>
        <taxon>Pseudoalteromonadaceae</taxon>
        <taxon>Pseudoalteromonas</taxon>
    </lineage>
</organism>
<dbReference type="SUPFAM" id="SSF52540">
    <property type="entry name" value="P-loop containing nucleoside triphosphate hydrolases"/>
    <property type="match status" value="1"/>
</dbReference>
<dbReference type="RefSeq" id="WP_192542738.1">
    <property type="nucleotide sequence ID" value="NZ_JBQDLW010000061.1"/>
</dbReference>
<dbReference type="InterPro" id="IPR027417">
    <property type="entry name" value="P-loop_NTPase"/>
</dbReference>